<evidence type="ECO:0000313" key="1">
    <source>
        <dbReference type="EMBL" id="KAK3198882.1"/>
    </source>
</evidence>
<comment type="caution">
    <text evidence="1">The sequence shown here is derived from an EMBL/GenBank/DDBJ whole genome shotgun (WGS) entry which is preliminary data.</text>
</comment>
<organism evidence="1 2">
    <name type="scientific">Dipteronia sinensis</name>
    <dbReference type="NCBI Taxonomy" id="43782"/>
    <lineage>
        <taxon>Eukaryota</taxon>
        <taxon>Viridiplantae</taxon>
        <taxon>Streptophyta</taxon>
        <taxon>Embryophyta</taxon>
        <taxon>Tracheophyta</taxon>
        <taxon>Spermatophyta</taxon>
        <taxon>Magnoliopsida</taxon>
        <taxon>eudicotyledons</taxon>
        <taxon>Gunneridae</taxon>
        <taxon>Pentapetalae</taxon>
        <taxon>rosids</taxon>
        <taxon>malvids</taxon>
        <taxon>Sapindales</taxon>
        <taxon>Sapindaceae</taxon>
        <taxon>Hippocastanoideae</taxon>
        <taxon>Acereae</taxon>
        <taxon>Dipteronia</taxon>
    </lineage>
</organism>
<keyword evidence="2" id="KW-1185">Reference proteome</keyword>
<accession>A0AAE0E110</accession>
<proteinExistence type="predicted"/>
<reference evidence="1" key="1">
    <citation type="journal article" date="2023" name="Plant J.">
        <title>Genome sequences and population genomics provide insights into the demographic history, inbreeding, and mutation load of two 'living fossil' tree species of Dipteronia.</title>
        <authorList>
            <person name="Feng Y."/>
            <person name="Comes H.P."/>
            <person name="Chen J."/>
            <person name="Zhu S."/>
            <person name="Lu R."/>
            <person name="Zhang X."/>
            <person name="Li P."/>
            <person name="Qiu J."/>
            <person name="Olsen K.M."/>
            <person name="Qiu Y."/>
        </authorList>
    </citation>
    <scope>NUCLEOTIDE SEQUENCE</scope>
    <source>
        <strain evidence="1">NBL</strain>
    </source>
</reference>
<dbReference type="EMBL" id="JANJYJ010000007">
    <property type="protein sequence ID" value="KAK3198882.1"/>
    <property type="molecule type" value="Genomic_DNA"/>
</dbReference>
<dbReference type="PANTHER" id="PTHR33116">
    <property type="entry name" value="REVERSE TRANSCRIPTASE ZINC-BINDING DOMAIN-CONTAINING PROTEIN-RELATED-RELATED"/>
    <property type="match status" value="1"/>
</dbReference>
<evidence type="ECO:0008006" key="3">
    <source>
        <dbReference type="Google" id="ProtNLM"/>
    </source>
</evidence>
<dbReference type="PANTHER" id="PTHR33116:SF86">
    <property type="entry name" value="REVERSE TRANSCRIPTASE DOMAIN-CONTAINING PROTEIN"/>
    <property type="match status" value="1"/>
</dbReference>
<protein>
    <recommendedName>
        <fullName evidence="3">Reverse transcriptase</fullName>
    </recommendedName>
</protein>
<dbReference type="AlphaFoldDB" id="A0AAE0E110"/>
<gene>
    <name evidence="1" type="ORF">Dsin_022297</name>
</gene>
<evidence type="ECO:0000313" key="2">
    <source>
        <dbReference type="Proteomes" id="UP001281410"/>
    </source>
</evidence>
<dbReference type="Proteomes" id="UP001281410">
    <property type="component" value="Unassembled WGS sequence"/>
</dbReference>
<sequence>MAIENVLNSGASQTFSSYETKYLSYLVNQAVRKKEITGFKCSSIGPIISHLLFADDSLLFAKATPSNCVSIRLILDCYTKASDQAGQWNVTEKYLGLPCFTGRHKRKIFNDISKRVWDKIKGWRDKFLSAGGKEVLIKGGNPVDSYLYYESFLAAKRTSERKFIDSGLDSDGESSQDKQKIHWYKWSRLCDSKGKGGLSFKDLETFNKALLAKQCWRILKNKNSLAARVLKGCYFSDREFMEAEIKPTGSFIWKSLGWGREIIVAGSRWRVGNGSKIRIYKDHWIPRPTTFRPLSPTFVDENAMVSQLITPSGGWNI</sequence>
<name>A0AAE0E110_9ROSI</name>